<comment type="caution">
    <text evidence="1">The sequence shown here is derived from an EMBL/GenBank/DDBJ whole genome shotgun (WGS) entry which is preliminary data.</text>
</comment>
<dbReference type="Proteomes" id="UP001285908">
    <property type="component" value="Unassembled WGS sequence"/>
</dbReference>
<protein>
    <submittedName>
        <fullName evidence="1">Uncharacterized protein</fullName>
    </submittedName>
</protein>
<evidence type="ECO:0000313" key="1">
    <source>
        <dbReference type="EMBL" id="KAK3490280.1"/>
    </source>
</evidence>
<keyword evidence="2" id="KW-1185">Reference proteome</keyword>
<dbReference type="EMBL" id="JAULSX010000005">
    <property type="protein sequence ID" value="KAK3490280.1"/>
    <property type="molecule type" value="Genomic_DNA"/>
</dbReference>
<dbReference type="RefSeq" id="XP_062691463.1">
    <property type="nucleotide sequence ID" value="XM_062838249.1"/>
</dbReference>
<name>A0AAJ0I4S9_9PEZI</name>
<accession>A0AAJ0I4S9</accession>
<gene>
    <name evidence="1" type="ORF">B0T23DRAFT_396469</name>
</gene>
<evidence type="ECO:0000313" key="2">
    <source>
        <dbReference type="Proteomes" id="UP001285908"/>
    </source>
</evidence>
<sequence>MEYYFTKLDDAAVVVVVVAVAVSFTARLRNAGYCVTCLPLPTTAQSGLIRGGGARAKTKQGSVNPVIGRFVTYLPTYRNLLTDNYLCREEGGDERFDDTRMDGWMYGWRNLYKRCELSGRAGRLG</sequence>
<proteinExistence type="predicted"/>
<dbReference type="AlphaFoldDB" id="A0AAJ0I4S9"/>
<organism evidence="1 2">
    <name type="scientific">Neurospora hispaniola</name>
    <dbReference type="NCBI Taxonomy" id="588809"/>
    <lineage>
        <taxon>Eukaryota</taxon>
        <taxon>Fungi</taxon>
        <taxon>Dikarya</taxon>
        <taxon>Ascomycota</taxon>
        <taxon>Pezizomycotina</taxon>
        <taxon>Sordariomycetes</taxon>
        <taxon>Sordariomycetidae</taxon>
        <taxon>Sordariales</taxon>
        <taxon>Sordariaceae</taxon>
        <taxon>Neurospora</taxon>
    </lineage>
</organism>
<reference evidence="1 2" key="1">
    <citation type="journal article" date="2023" name="Mol. Phylogenet. Evol.">
        <title>Genome-scale phylogeny and comparative genomics of the fungal order Sordariales.</title>
        <authorList>
            <person name="Hensen N."/>
            <person name="Bonometti L."/>
            <person name="Westerberg I."/>
            <person name="Brannstrom I.O."/>
            <person name="Guillou S."/>
            <person name="Cros-Aarteil S."/>
            <person name="Calhoun S."/>
            <person name="Haridas S."/>
            <person name="Kuo A."/>
            <person name="Mondo S."/>
            <person name="Pangilinan J."/>
            <person name="Riley R."/>
            <person name="LaButti K."/>
            <person name="Andreopoulos B."/>
            <person name="Lipzen A."/>
            <person name="Chen C."/>
            <person name="Yan M."/>
            <person name="Daum C."/>
            <person name="Ng V."/>
            <person name="Clum A."/>
            <person name="Steindorff A."/>
            <person name="Ohm R.A."/>
            <person name="Martin F."/>
            <person name="Silar P."/>
            <person name="Natvig D.O."/>
            <person name="Lalanne C."/>
            <person name="Gautier V."/>
            <person name="Ament-Velasquez S.L."/>
            <person name="Kruys A."/>
            <person name="Hutchinson M.I."/>
            <person name="Powell A.J."/>
            <person name="Barry K."/>
            <person name="Miller A.N."/>
            <person name="Grigoriev I.V."/>
            <person name="Debuchy R."/>
            <person name="Gladieux P."/>
            <person name="Hiltunen Thoren M."/>
            <person name="Johannesson H."/>
        </authorList>
    </citation>
    <scope>NUCLEOTIDE SEQUENCE [LARGE SCALE GENOMIC DNA]</scope>
    <source>
        <strain evidence="1 2">FGSC 10403</strain>
    </source>
</reference>
<dbReference type="GeneID" id="87875871"/>